<dbReference type="InterPro" id="IPR021782">
    <property type="entry name" value="DUF3347"/>
</dbReference>
<protein>
    <submittedName>
        <fullName evidence="3">DUF3347 domain-containing protein</fullName>
    </submittedName>
</protein>
<proteinExistence type="predicted"/>
<dbReference type="PROSITE" id="PS51257">
    <property type="entry name" value="PROKAR_LIPOPROTEIN"/>
    <property type="match status" value="1"/>
</dbReference>
<organism evidence="3 4">
    <name type="scientific">Chitinophaga horti</name>
    <dbReference type="NCBI Taxonomy" id="2920382"/>
    <lineage>
        <taxon>Bacteria</taxon>
        <taxon>Pseudomonadati</taxon>
        <taxon>Bacteroidota</taxon>
        <taxon>Chitinophagia</taxon>
        <taxon>Chitinophagales</taxon>
        <taxon>Chitinophagaceae</taxon>
        <taxon>Chitinophaga</taxon>
    </lineage>
</organism>
<dbReference type="EMBL" id="CP107006">
    <property type="protein sequence ID" value="UYQ95199.1"/>
    <property type="molecule type" value="Genomic_DNA"/>
</dbReference>
<evidence type="ECO:0000259" key="2">
    <source>
        <dbReference type="Pfam" id="PF11827"/>
    </source>
</evidence>
<reference evidence="3" key="1">
    <citation type="submission" date="2022-10" db="EMBL/GenBank/DDBJ databases">
        <title>Chitinophaga sp. nov., isolated from soil.</title>
        <authorList>
            <person name="Jeon C.O."/>
        </authorList>
    </citation>
    <scope>NUCLEOTIDE SEQUENCE</scope>
    <source>
        <strain evidence="3">R8</strain>
    </source>
</reference>
<dbReference type="Pfam" id="PF11827">
    <property type="entry name" value="DUF3347"/>
    <property type="match status" value="1"/>
</dbReference>
<accession>A0ABY6JAJ5</accession>
<name>A0ABY6JAJ5_9BACT</name>
<dbReference type="Proteomes" id="UP001162741">
    <property type="component" value="Chromosome"/>
</dbReference>
<sequence>MGLKLLGLAAVAGLLTMSACQQQGKTGETAAADEQAAFQAPYPGVFYDSLKGALTNYYHLSGSLVAANTIKANDAALSLKSSIDSLPVDVLRSDSAIFTLVKSTTGDISAELTGLMGETDLEKKRASYQMVSDMLFDLIKATGLKGQTVYRQYCPMAFDDKGAYWLSDQTEIRNPYFGDEMLTCGAVTDTLRYQ</sequence>
<feature type="signal peptide" evidence="1">
    <location>
        <begin position="1"/>
        <end position="21"/>
    </location>
</feature>
<evidence type="ECO:0000313" key="4">
    <source>
        <dbReference type="Proteomes" id="UP001162741"/>
    </source>
</evidence>
<feature type="chain" id="PRO_5047115771" evidence="1">
    <location>
        <begin position="22"/>
        <end position="194"/>
    </location>
</feature>
<keyword evidence="1" id="KW-0732">Signal</keyword>
<dbReference type="RefSeq" id="WP_264282972.1">
    <property type="nucleotide sequence ID" value="NZ_CP107006.1"/>
</dbReference>
<evidence type="ECO:0000256" key="1">
    <source>
        <dbReference type="SAM" id="SignalP"/>
    </source>
</evidence>
<feature type="domain" description="DUF3347" evidence="2">
    <location>
        <begin position="54"/>
        <end position="144"/>
    </location>
</feature>
<keyword evidence="4" id="KW-1185">Reference proteome</keyword>
<gene>
    <name evidence="3" type="ORF">MKQ68_08835</name>
</gene>
<evidence type="ECO:0000313" key="3">
    <source>
        <dbReference type="EMBL" id="UYQ95199.1"/>
    </source>
</evidence>